<dbReference type="PANTHER" id="PTHR43792">
    <property type="entry name" value="GNAT FAMILY, PUTATIVE (AFU_ORTHOLOGUE AFUA_3G00765)-RELATED-RELATED"/>
    <property type="match status" value="1"/>
</dbReference>
<dbReference type="CDD" id="cd04301">
    <property type="entry name" value="NAT_SF"/>
    <property type="match status" value="1"/>
</dbReference>
<proteinExistence type="inferred from homology"/>
<dbReference type="RefSeq" id="WP_123389382.1">
    <property type="nucleotide sequence ID" value="NZ_RKHO01000001.1"/>
</dbReference>
<evidence type="ECO:0000256" key="1">
    <source>
        <dbReference type="ARBA" id="ARBA00022679"/>
    </source>
</evidence>
<accession>A0A3N2CRL9</accession>
<reference evidence="5 6" key="1">
    <citation type="submission" date="2018-11" db="EMBL/GenBank/DDBJ databases">
        <title>Sequencing the genomes of 1000 actinobacteria strains.</title>
        <authorList>
            <person name="Klenk H.-P."/>
        </authorList>
    </citation>
    <scope>NUCLEOTIDE SEQUENCE [LARGE SCALE GENOMIC DNA]</scope>
    <source>
        <strain evidence="5 6">DSM 12652</strain>
    </source>
</reference>
<dbReference type="Pfam" id="PF13302">
    <property type="entry name" value="Acetyltransf_3"/>
    <property type="match status" value="1"/>
</dbReference>
<dbReference type="PANTHER" id="PTHR43792:SF8">
    <property type="entry name" value="[RIBOSOMAL PROTEIN US5]-ALANINE N-ACETYLTRANSFERASE"/>
    <property type="match status" value="1"/>
</dbReference>
<keyword evidence="6" id="KW-1185">Reference proteome</keyword>
<dbReference type="AlphaFoldDB" id="A0A3N2CRL9"/>
<sequence>MDTKDATGRRHLVTGEGLVLRPAHHDDLQRWFELYEDPDEQRYGTPTFVVLPTSVQQLEPRVEESRLHFDDRVPGRLVVAAEAAPAHLLGVVDWRQDVPAPFRTADVGYAVHPDARGRGVGTRALRLLTRWLLVDEGGPHQVRAQLDHSVENGASCRVATGAGYEREGVRRAFLPLRDPDAPGGERRHDVCLHGRLAPELEQASGTGTFT</sequence>
<dbReference type="Gene3D" id="3.40.630.30">
    <property type="match status" value="1"/>
</dbReference>
<evidence type="ECO:0000313" key="5">
    <source>
        <dbReference type="EMBL" id="ROR90193.1"/>
    </source>
</evidence>
<keyword evidence="2" id="KW-0012">Acyltransferase</keyword>
<dbReference type="EMBL" id="RKHO01000001">
    <property type="protein sequence ID" value="ROR90193.1"/>
    <property type="molecule type" value="Genomic_DNA"/>
</dbReference>
<dbReference type="GO" id="GO:0016747">
    <property type="term" value="F:acyltransferase activity, transferring groups other than amino-acyl groups"/>
    <property type="evidence" value="ECO:0007669"/>
    <property type="project" value="InterPro"/>
</dbReference>
<evidence type="ECO:0000256" key="3">
    <source>
        <dbReference type="ARBA" id="ARBA00038502"/>
    </source>
</evidence>
<organism evidence="5 6">
    <name type="scientific">Nocardioides aurantiacus</name>
    <dbReference type="NCBI Taxonomy" id="86796"/>
    <lineage>
        <taxon>Bacteria</taxon>
        <taxon>Bacillati</taxon>
        <taxon>Actinomycetota</taxon>
        <taxon>Actinomycetes</taxon>
        <taxon>Propionibacteriales</taxon>
        <taxon>Nocardioidaceae</taxon>
        <taxon>Nocardioides</taxon>
    </lineage>
</organism>
<dbReference type="Proteomes" id="UP000281738">
    <property type="component" value="Unassembled WGS sequence"/>
</dbReference>
<evidence type="ECO:0000256" key="2">
    <source>
        <dbReference type="ARBA" id="ARBA00023315"/>
    </source>
</evidence>
<feature type="domain" description="N-acetyltransferase" evidence="4">
    <location>
        <begin position="18"/>
        <end position="181"/>
    </location>
</feature>
<dbReference type="InterPro" id="IPR016181">
    <property type="entry name" value="Acyl_CoA_acyltransferase"/>
</dbReference>
<comment type="similarity">
    <text evidence="3">Belongs to the acetyltransferase family. RimJ subfamily.</text>
</comment>
<dbReference type="InterPro" id="IPR000182">
    <property type="entry name" value="GNAT_dom"/>
</dbReference>
<comment type="caution">
    <text evidence="5">The sequence shown here is derived from an EMBL/GenBank/DDBJ whole genome shotgun (WGS) entry which is preliminary data.</text>
</comment>
<name>A0A3N2CRL9_9ACTN</name>
<dbReference type="SUPFAM" id="SSF55729">
    <property type="entry name" value="Acyl-CoA N-acyltransferases (Nat)"/>
    <property type="match status" value="1"/>
</dbReference>
<keyword evidence="1 5" id="KW-0808">Transferase</keyword>
<dbReference type="InterPro" id="IPR051531">
    <property type="entry name" value="N-acetyltransferase"/>
</dbReference>
<dbReference type="OrthoDB" id="2061990at2"/>
<dbReference type="PROSITE" id="PS51186">
    <property type="entry name" value="GNAT"/>
    <property type="match status" value="1"/>
</dbReference>
<protein>
    <submittedName>
        <fullName evidence="5">RimJ/RimL family protein N-acetyltransferase</fullName>
    </submittedName>
</protein>
<evidence type="ECO:0000313" key="6">
    <source>
        <dbReference type="Proteomes" id="UP000281738"/>
    </source>
</evidence>
<gene>
    <name evidence="5" type="ORF">EDD33_1028</name>
</gene>
<evidence type="ECO:0000259" key="4">
    <source>
        <dbReference type="PROSITE" id="PS51186"/>
    </source>
</evidence>